<name>A0AAX2CMD6_9BACI</name>
<organism evidence="2 3">
    <name type="scientific">Bacillus cytotoxicus</name>
    <dbReference type="NCBI Taxonomy" id="580165"/>
    <lineage>
        <taxon>Bacteria</taxon>
        <taxon>Bacillati</taxon>
        <taxon>Bacillota</taxon>
        <taxon>Bacilli</taxon>
        <taxon>Bacillales</taxon>
        <taxon>Bacillaceae</taxon>
        <taxon>Bacillus</taxon>
        <taxon>Bacillus cereus group</taxon>
    </lineage>
</organism>
<dbReference type="Proteomes" id="UP000242164">
    <property type="component" value="Unassembled WGS sequence"/>
</dbReference>
<gene>
    <name evidence="2" type="ORF">BCB44BAC_04083</name>
</gene>
<evidence type="ECO:0000313" key="2">
    <source>
        <dbReference type="EMBL" id="SCM05283.1"/>
    </source>
</evidence>
<feature type="region of interest" description="Disordered" evidence="1">
    <location>
        <begin position="1"/>
        <end position="24"/>
    </location>
</feature>
<evidence type="ECO:0000313" key="3">
    <source>
        <dbReference type="Proteomes" id="UP000242164"/>
    </source>
</evidence>
<sequence length="24" mass="2630">MSQSFPKGSKHLNENTPNRVGEGD</sequence>
<protein>
    <submittedName>
        <fullName evidence="2">Uncharacterized protein</fullName>
    </submittedName>
</protein>
<reference evidence="2 3" key="1">
    <citation type="submission" date="2016-08" db="EMBL/GenBank/DDBJ databases">
        <authorList>
            <person name="Loux V."/>
            <person name="Rue O."/>
        </authorList>
    </citation>
    <scope>NUCLEOTIDE SEQUENCE [LARGE SCALE GENOMIC DNA]</scope>
    <source>
        <strain evidence="2 3">AFSSA_08CEB44bac</strain>
    </source>
</reference>
<accession>A0AAX2CMD6</accession>
<proteinExistence type="predicted"/>
<comment type="caution">
    <text evidence="2">The sequence shown here is derived from an EMBL/GenBank/DDBJ whole genome shotgun (WGS) entry which is preliminary data.</text>
</comment>
<evidence type="ECO:0000256" key="1">
    <source>
        <dbReference type="SAM" id="MobiDB-lite"/>
    </source>
</evidence>
<dbReference type="EMBL" id="FMIK01000054">
    <property type="protein sequence ID" value="SCM05283.1"/>
    <property type="molecule type" value="Genomic_DNA"/>
</dbReference>
<dbReference type="AlphaFoldDB" id="A0AAX2CMD6"/>